<evidence type="ECO:0000313" key="4">
    <source>
        <dbReference type="Proteomes" id="UP000017819"/>
    </source>
</evidence>
<dbReference type="PANTHER" id="PTHR35335:SF1">
    <property type="entry name" value="UPF0716 PROTEIN FXSA"/>
    <property type="match status" value="1"/>
</dbReference>
<feature type="region of interest" description="Disordered" evidence="1">
    <location>
        <begin position="129"/>
        <end position="166"/>
    </location>
</feature>
<dbReference type="GO" id="GO:0016020">
    <property type="term" value="C:membrane"/>
    <property type="evidence" value="ECO:0007669"/>
    <property type="project" value="InterPro"/>
</dbReference>
<gene>
    <name evidence="3" type="ORF">N177_1385</name>
</gene>
<dbReference type="Pfam" id="PF04186">
    <property type="entry name" value="FxsA"/>
    <property type="match status" value="1"/>
</dbReference>
<keyword evidence="2" id="KW-1133">Transmembrane helix</keyword>
<feature type="transmembrane region" description="Helical" evidence="2">
    <location>
        <begin position="35"/>
        <end position="56"/>
    </location>
</feature>
<name>V4RSD8_9HYPH</name>
<dbReference type="PATRIC" id="fig|631454.5.peg.1370"/>
<keyword evidence="2" id="KW-0472">Membrane</keyword>
<evidence type="ECO:0000256" key="2">
    <source>
        <dbReference type="SAM" id="Phobius"/>
    </source>
</evidence>
<dbReference type="eggNOG" id="COG3030">
    <property type="taxonomic scope" value="Bacteria"/>
</dbReference>
<dbReference type="Proteomes" id="UP000017819">
    <property type="component" value="Unassembled WGS sequence"/>
</dbReference>
<keyword evidence="4" id="KW-1185">Reference proteome</keyword>
<dbReference type="PANTHER" id="PTHR35335">
    <property type="entry name" value="UPF0716 PROTEIN FXSA"/>
    <property type="match status" value="1"/>
</dbReference>
<dbReference type="NCBIfam" id="NF008528">
    <property type="entry name" value="PRK11463.1-2"/>
    <property type="match status" value="1"/>
</dbReference>
<dbReference type="RefSeq" id="WP_023431530.1">
    <property type="nucleotide sequence ID" value="NZ_AWXZ01000017.1"/>
</dbReference>
<evidence type="ECO:0000313" key="3">
    <source>
        <dbReference type="EMBL" id="ESR26050.1"/>
    </source>
</evidence>
<feature type="transmembrane region" description="Helical" evidence="2">
    <location>
        <begin position="76"/>
        <end position="101"/>
    </location>
</feature>
<dbReference type="OrthoDB" id="9792788at2"/>
<proteinExistence type="predicted"/>
<dbReference type="InterPro" id="IPR007313">
    <property type="entry name" value="FxsA"/>
</dbReference>
<accession>V4RSD8</accession>
<comment type="caution">
    <text evidence="3">The sequence shown here is derived from an EMBL/GenBank/DDBJ whole genome shotgun (WGS) entry which is preliminary data.</text>
</comment>
<feature type="transmembrane region" description="Helical" evidence="2">
    <location>
        <begin position="6"/>
        <end position="23"/>
    </location>
</feature>
<evidence type="ECO:0000256" key="1">
    <source>
        <dbReference type="SAM" id="MobiDB-lite"/>
    </source>
</evidence>
<organism evidence="3 4">
    <name type="scientific">Lutibaculum baratangense AMV1</name>
    <dbReference type="NCBI Taxonomy" id="631454"/>
    <lineage>
        <taxon>Bacteria</taxon>
        <taxon>Pseudomonadati</taxon>
        <taxon>Pseudomonadota</taxon>
        <taxon>Alphaproteobacteria</taxon>
        <taxon>Hyphomicrobiales</taxon>
        <taxon>Tepidamorphaceae</taxon>
        <taxon>Lutibaculum</taxon>
    </lineage>
</organism>
<dbReference type="STRING" id="631454.N177_1385"/>
<dbReference type="AlphaFoldDB" id="V4RSD8"/>
<keyword evidence="2" id="KW-0812">Transmembrane</keyword>
<reference evidence="3 4" key="1">
    <citation type="journal article" date="2014" name="Genome Announc.">
        <title>Draft Genome Sequence of Lutibaculum baratangense Strain AMV1T, Isolated from a Mud Volcano in Andamans, India.</title>
        <authorList>
            <person name="Singh A."/>
            <person name="Sreenivas A."/>
            <person name="Sathyanarayana Reddy G."/>
            <person name="Pinnaka A.K."/>
            <person name="Shivaji S."/>
        </authorList>
    </citation>
    <scope>NUCLEOTIDE SEQUENCE [LARGE SCALE GENOMIC DNA]</scope>
    <source>
        <strain evidence="3 4">AMV1</strain>
    </source>
</reference>
<sequence>MRLIPFLLFLVIPVIEISLFILVGQHIGVWPTIGIILMTALIGATLVRHQGLATLARLRSEVERNEMPARTLAEGAAILVAGLLLVTPGFLTDTIGFSLLVPPVRRGLLDRIGKGIMRFVRVVDVGGTAAGPRRQPPGQGPVIEGEFVEVSEEETRERDPNSPWRG</sequence>
<protein>
    <submittedName>
        <fullName evidence="3">FxsA protein</fullName>
    </submittedName>
</protein>
<dbReference type="EMBL" id="AWXZ01000017">
    <property type="protein sequence ID" value="ESR26050.1"/>
    <property type="molecule type" value="Genomic_DNA"/>
</dbReference>